<dbReference type="SUPFAM" id="SSF52151">
    <property type="entry name" value="FabD/lysophospholipase-like"/>
    <property type="match status" value="1"/>
</dbReference>
<dbReference type="Gene3D" id="3.40.366.10">
    <property type="entry name" value="Malonyl-Coenzyme A Acyl Carrier Protein, domain 2"/>
    <property type="match status" value="2"/>
</dbReference>
<dbReference type="RefSeq" id="XP_056490419.1">
    <property type="nucleotide sequence ID" value="XM_056627685.1"/>
</dbReference>
<dbReference type="SMART" id="SM00825">
    <property type="entry name" value="PKS_KS"/>
    <property type="match status" value="1"/>
</dbReference>
<dbReference type="PROSITE" id="PS52019">
    <property type="entry name" value="PKS_MFAS_DH"/>
    <property type="match status" value="1"/>
</dbReference>
<dbReference type="InterPro" id="IPR016035">
    <property type="entry name" value="Acyl_Trfase/lysoPLipase"/>
</dbReference>
<evidence type="ECO:0000259" key="8">
    <source>
        <dbReference type="PROSITE" id="PS52019"/>
    </source>
</evidence>
<dbReference type="InterPro" id="IPR014031">
    <property type="entry name" value="Ketoacyl_synth_C"/>
</dbReference>
<dbReference type="CDD" id="cd00833">
    <property type="entry name" value="PKS"/>
    <property type="match status" value="1"/>
</dbReference>
<dbReference type="GeneID" id="81366665"/>
<dbReference type="GO" id="GO:0031177">
    <property type="term" value="F:phosphopantetheine binding"/>
    <property type="evidence" value="ECO:0007669"/>
    <property type="project" value="InterPro"/>
</dbReference>
<dbReference type="EMBL" id="JAPZBU010000005">
    <property type="protein sequence ID" value="KAJ5403177.1"/>
    <property type="molecule type" value="Genomic_DNA"/>
</dbReference>
<dbReference type="InterPro" id="IPR029058">
    <property type="entry name" value="AB_hydrolase_fold"/>
</dbReference>
<dbReference type="InterPro" id="IPR014030">
    <property type="entry name" value="Ketoacyl_synth_N"/>
</dbReference>
<dbReference type="InterPro" id="IPR032088">
    <property type="entry name" value="SAT"/>
</dbReference>
<dbReference type="Gene3D" id="3.10.129.110">
    <property type="entry name" value="Polyketide synthase dehydratase"/>
    <property type="match status" value="1"/>
</dbReference>
<dbReference type="InterPro" id="IPR001031">
    <property type="entry name" value="Thioesterase"/>
</dbReference>
<dbReference type="InterPro" id="IPR018201">
    <property type="entry name" value="Ketoacyl_synth_AS"/>
</dbReference>
<dbReference type="InterPro" id="IPR030918">
    <property type="entry name" value="PT_fungal_PKS"/>
</dbReference>
<dbReference type="GO" id="GO:0004312">
    <property type="term" value="F:fatty acid synthase activity"/>
    <property type="evidence" value="ECO:0007669"/>
    <property type="project" value="TreeGrafter"/>
</dbReference>
<dbReference type="InterPro" id="IPR036736">
    <property type="entry name" value="ACP-like_sf"/>
</dbReference>
<evidence type="ECO:0000313" key="9">
    <source>
        <dbReference type="EMBL" id="KAJ5403177.1"/>
    </source>
</evidence>
<dbReference type="Pfam" id="PF00975">
    <property type="entry name" value="Thioesterase"/>
    <property type="match status" value="1"/>
</dbReference>
<keyword evidence="1" id="KW-0596">Phosphopantetheine</keyword>
<dbReference type="SUPFAM" id="SSF53474">
    <property type="entry name" value="alpha/beta-Hydrolases"/>
    <property type="match status" value="1"/>
</dbReference>
<evidence type="ECO:0000256" key="1">
    <source>
        <dbReference type="ARBA" id="ARBA00022450"/>
    </source>
</evidence>
<dbReference type="InterPro" id="IPR020841">
    <property type="entry name" value="PKS_Beta-ketoAc_synthase_dom"/>
</dbReference>
<dbReference type="PANTHER" id="PTHR43775:SF37">
    <property type="entry name" value="SI:DKEY-61P9.11"/>
    <property type="match status" value="1"/>
</dbReference>
<dbReference type="Pfam" id="PF16073">
    <property type="entry name" value="SAT"/>
    <property type="match status" value="1"/>
</dbReference>
<protein>
    <recommendedName>
        <fullName evidence="11">Carrier domain-containing protein</fullName>
    </recommendedName>
</protein>
<dbReference type="Gene3D" id="3.30.70.3290">
    <property type="match status" value="1"/>
</dbReference>
<gene>
    <name evidence="9" type="ORF">N7509_003048</name>
</gene>
<evidence type="ECO:0000313" key="10">
    <source>
        <dbReference type="Proteomes" id="UP001147747"/>
    </source>
</evidence>
<dbReference type="InterPro" id="IPR009081">
    <property type="entry name" value="PP-bd_ACP"/>
</dbReference>
<dbReference type="GO" id="GO:0030639">
    <property type="term" value="P:polyketide biosynthetic process"/>
    <property type="evidence" value="ECO:0007669"/>
    <property type="project" value="UniProtKB-ARBA"/>
</dbReference>
<dbReference type="PROSITE" id="PS50075">
    <property type="entry name" value="CARRIER"/>
    <property type="match status" value="1"/>
</dbReference>
<dbReference type="NCBIfam" id="TIGR04532">
    <property type="entry name" value="PT_fungal_PKS"/>
    <property type="match status" value="1"/>
</dbReference>
<feature type="domain" description="Carrier" evidence="6">
    <location>
        <begin position="1682"/>
        <end position="1759"/>
    </location>
</feature>
<accession>A0A9W9W4G3</accession>
<evidence type="ECO:0008006" key="11">
    <source>
        <dbReference type="Google" id="ProtNLM"/>
    </source>
</evidence>
<feature type="compositionally biased region" description="Polar residues" evidence="5">
    <location>
        <begin position="1760"/>
        <end position="1770"/>
    </location>
</feature>
<feature type="active site" description="Proton donor; for dehydratase activity" evidence="4">
    <location>
        <position position="1540"/>
    </location>
</feature>
<dbReference type="Gene3D" id="1.10.1200.10">
    <property type="entry name" value="ACP-like"/>
    <property type="match status" value="1"/>
</dbReference>
<dbReference type="SUPFAM" id="SSF53901">
    <property type="entry name" value="Thiolase-like"/>
    <property type="match status" value="1"/>
</dbReference>
<dbReference type="Pfam" id="PF02801">
    <property type="entry name" value="Ketoacyl-synt_C"/>
    <property type="match status" value="1"/>
</dbReference>
<dbReference type="SUPFAM" id="SSF55048">
    <property type="entry name" value="Probable ACP-binding domain of malonyl-CoA ACP transacylase"/>
    <property type="match status" value="1"/>
</dbReference>
<comment type="caution">
    <text evidence="9">The sequence shown here is derived from an EMBL/GenBank/DDBJ whole genome shotgun (WGS) entry which is preliminary data.</text>
</comment>
<dbReference type="Pfam" id="PF14765">
    <property type="entry name" value="PS-DH"/>
    <property type="match status" value="1"/>
</dbReference>
<dbReference type="Pfam" id="PF00109">
    <property type="entry name" value="ketoacyl-synt"/>
    <property type="match status" value="1"/>
</dbReference>
<dbReference type="InterPro" id="IPR001227">
    <property type="entry name" value="Ac_transferase_dom_sf"/>
</dbReference>
<dbReference type="Proteomes" id="UP001147747">
    <property type="component" value="Unassembled WGS sequence"/>
</dbReference>
<name>A0A9W9W4G3_9EURO</name>
<dbReference type="InterPro" id="IPR050091">
    <property type="entry name" value="PKS_NRPS_Biosynth_Enz"/>
</dbReference>
<dbReference type="Pfam" id="PF00550">
    <property type="entry name" value="PP-binding"/>
    <property type="match status" value="1"/>
</dbReference>
<dbReference type="Pfam" id="PF22621">
    <property type="entry name" value="CurL-like_PKS_C"/>
    <property type="match status" value="1"/>
</dbReference>
<dbReference type="InterPro" id="IPR042104">
    <property type="entry name" value="PKS_dehydratase_sf"/>
</dbReference>
<keyword evidence="10" id="KW-1185">Reference proteome</keyword>
<feature type="region of interest" description="C-terminal hotdog fold" evidence="4">
    <location>
        <begin position="1479"/>
        <end position="1628"/>
    </location>
</feature>
<dbReference type="InterPro" id="IPR014043">
    <property type="entry name" value="Acyl_transferase_dom"/>
</dbReference>
<sequence>MKHRVQGQGDGDHTKVLPGPLTDCPEKSVAGPGFAPLHSLISSIKDRRDRILLYGDQTVEKLPAIRLLVEYSRTSGVIRRFLRDACDAVQLESTRLRPEEATNIKEFDSLLRLAEDNARSDNPSEIVATVLMNVARLGELILYAEEDPSILGSTENPIHVLGFCTGEIPAAVAVAARNNTELYELSLETIHIIFRFARDCWRRTVLVDQRNESWATTLVGVTPGEVQTILDEFHCSQSIPAARQVNIGFASKGWLTLFGPPTTMPQLFTWSKELDQVSRVKTDAGGAVHMPNLPELDLDVILGSSPLLNTPITTKANFLSPYTCQPRAASTFGKLLRGLIPEVTQKMLRLSDTIDEVLRTSGRRPVRVTSVGYTPHLVSVQKALEAKGIPFTVDAHAKQSPLSTISTRGGSNLIAIVGMAARLPGSETVEDYWQSLLDQKRFVKEIPKERFDLEKWFGATGKEKNSILNRTGAFLDRPGYFDNRLFNMSPREALQTDPLHRLLLTVSYEALEMAGYSPDGTLATGSDRIGTFFGQASDDWRDILFTQGIDIYYTSGACRAFAPGRVNYHFKWGGPSYSVDNACASSISTVSLACSSLLGRDCDMALAGGGSILDSPAPFSGLSRGGFLSPNAGCETFHDNADGYVRGEGVGVVILKRLEDALAENDNILGIIKGSARNYNKGASSITHPSQEGQQRLYDQILHQTATDPASVAYVEMHGTGTQAGDFVEMSSVLSTFADNRSKDNPLAVGAVKANIGHGEAIPPQPEMPFKINHRFPDLTKMNVHIAGSDMKLRPSPIDDGKLRVFLNSFDASNLFQGGNSCLLLEEAPDKPVKAKDPRTRHVIAFSARTANSLHGNKERCLEYLKRYPHTTLPDLGYTTTARRMHGPLRSAFTAASVEDLIELLECDIASSAAVSKKGKRGAASGPNIVYTFTGQGSQYAGMAQQLFNQNQAFRSRIESFQTIVDAQGLPNFTDLIANDSLNLADESPVRVQLAVCAVEIALAQLWTGWGLQPAMVMGHSLGEYAALCCSGVLTVSDTLYLVGCRATIMENSLATNEYAMLAVGNEANEVIKILSSGLYDSCVIACLNGPNATVVSGTTSELETLQQSMRDQGNRSTLLHVPYGFHSKQLDPILDQYEACAQNVVFSAPKIAIASTLLGEVVQDDFIISPAYLRRQSREPVNFMLALQAGQGAGIVRDDTLFIEMGPDPICSGLIRANLGPTASSRIFPTLRKGEDNWATTTSTLAAIYQAGLPVNWPEYHKEYKDFLSLLQLPTYAFDEKDYWTPYPDPGQLVQTEVETKDLSSAVPTVPGFPTTTLQRVTLEVADQSKVSVTFESLTSEAHLFAAIQGHAVVGVKICSSAVFADMALSAARYAYKRLRPSVLNTPLLTMRSLDLHRAVVVMEKDPKQAIEIRVELASASNIAQIFFHVREAESSYDVGTCEIAYDEDTTFRDGISSTLFLVSSRIEALKASNNASLGHRLLRPVIYRLFSNLVEYGEHYQGLEVVSLDANLRDAVGEVKMPTLPSAGRYLYDPFLLDATVHLAGFLVNCGLKYSDDIAFLSTGFDTWRLLKPLSPAARYTSYAHMNETADKCAVVGDVYVFDESNDPVCALTGVRFQRMKKTALSRILMSAVPSASRKAVGTRFAPDPVESTLDSVRDNGWVVDKEFSTGTPYDSRPSVDHISTVEILLAAVSNEAGCEISDLEAETAFADLRVDSLMAITVIASIRNETGVELPGSFFLDNPTVADATKAMGKETNAVSNSHTTSPDSPPTALSKKVEFAFPESLEDKKVPNESESTEMETHVSQSFNIPPASAIMLQGSKSSSDMPLFLLADGTGSISAYVQLLPLAGGRRVYGVESPFARDSSSFGSCRVEEMAAAFTAAIRAAQPTGPYILGGFSIGAIFAFEVSKLLLAAGESVLGLLLVASPAPTPAPSALQGITVSPEMVELAGIMSGSGGKRSYMSPRQKEHLAAAIQSLLKYQPRSMISCRQPSKTILFTTTEGLGKEANTPDSPLAPWIYANWGVSETLGWESLIGDVDVAQLETDYFSLMKYPQVWFILRSPRSIKS</sequence>
<dbReference type="InterPro" id="IPR049900">
    <property type="entry name" value="PKS_mFAS_DH"/>
</dbReference>
<dbReference type="InterPro" id="IPR049551">
    <property type="entry name" value="PKS_DH_C"/>
</dbReference>
<dbReference type="InterPro" id="IPR016036">
    <property type="entry name" value="Malonyl_transacylase_ACP-bd"/>
</dbReference>
<dbReference type="Gene3D" id="3.40.50.1820">
    <property type="entry name" value="alpha/beta hydrolase"/>
    <property type="match status" value="1"/>
</dbReference>
<evidence type="ECO:0000256" key="5">
    <source>
        <dbReference type="SAM" id="MobiDB-lite"/>
    </source>
</evidence>
<dbReference type="Pfam" id="PF00698">
    <property type="entry name" value="Acyl_transf_1"/>
    <property type="match status" value="1"/>
</dbReference>
<feature type="domain" description="PKS/mFAS DH" evidence="8">
    <location>
        <begin position="1319"/>
        <end position="1628"/>
    </location>
</feature>
<keyword evidence="3" id="KW-0808">Transferase</keyword>
<dbReference type="GO" id="GO:0006633">
    <property type="term" value="P:fatty acid biosynthetic process"/>
    <property type="evidence" value="ECO:0007669"/>
    <property type="project" value="InterPro"/>
</dbReference>
<feature type="active site" description="Proton acceptor; for dehydratase activity" evidence="4">
    <location>
        <position position="1352"/>
    </location>
</feature>
<reference evidence="9" key="1">
    <citation type="submission" date="2022-12" db="EMBL/GenBank/DDBJ databases">
        <authorList>
            <person name="Petersen C."/>
        </authorList>
    </citation>
    <scope>NUCLEOTIDE SEQUENCE</scope>
    <source>
        <strain evidence="9">IBT 29677</strain>
    </source>
</reference>
<dbReference type="OrthoDB" id="329835at2759"/>
<feature type="region of interest" description="Disordered" evidence="5">
    <location>
        <begin position="1758"/>
        <end position="1777"/>
    </location>
</feature>
<dbReference type="Gene3D" id="3.40.47.10">
    <property type="match status" value="1"/>
</dbReference>
<dbReference type="SMART" id="SM00823">
    <property type="entry name" value="PKS_PP"/>
    <property type="match status" value="1"/>
</dbReference>
<proteinExistence type="predicted"/>
<evidence type="ECO:0000259" key="7">
    <source>
        <dbReference type="PROSITE" id="PS52004"/>
    </source>
</evidence>
<dbReference type="PROSITE" id="PS52004">
    <property type="entry name" value="KS3_2"/>
    <property type="match status" value="1"/>
</dbReference>
<evidence type="ECO:0000256" key="3">
    <source>
        <dbReference type="ARBA" id="ARBA00022679"/>
    </source>
</evidence>
<feature type="region of interest" description="N-terminal hotdog fold" evidence="4">
    <location>
        <begin position="1319"/>
        <end position="1460"/>
    </location>
</feature>
<dbReference type="InterPro" id="IPR016039">
    <property type="entry name" value="Thiolase-like"/>
</dbReference>
<evidence type="ECO:0000256" key="2">
    <source>
        <dbReference type="ARBA" id="ARBA00022553"/>
    </source>
</evidence>
<dbReference type="GO" id="GO:0017000">
    <property type="term" value="P:antibiotic biosynthetic process"/>
    <property type="evidence" value="ECO:0007669"/>
    <property type="project" value="UniProtKB-ARBA"/>
</dbReference>
<dbReference type="PROSITE" id="PS00606">
    <property type="entry name" value="KS3_1"/>
    <property type="match status" value="1"/>
</dbReference>
<feature type="region of interest" description="Disordered" evidence="5">
    <location>
        <begin position="1"/>
        <end position="20"/>
    </location>
</feature>
<evidence type="ECO:0000256" key="4">
    <source>
        <dbReference type="PROSITE-ProRule" id="PRU01363"/>
    </source>
</evidence>
<dbReference type="GO" id="GO:0004315">
    <property type="term" value="F:3-oxoacyl-[acyl-carrier-protein] synthase activity"/>
    <property type="evidence" value="ECO:0007669"/>
    <property type="project" value="InterPro"/>
</dbReference>
<dbReference type="PANTHER" id="PTHR43775">
    <property type="entry name" value="FATTY ACID SYNTHASE"/>
    <property type="match status" value="1"/>
</dbReference>
<reference evidence="9" key="2">
    <citation type="journal article" date="2023" name="IMA Fungus">
        <title>Comparative genomic study of the Penicillium genus elucidates a diverse pangenome and 15 lateral gene transfer events.</title>
        <authorList>
            <person name="Petersen C."/>
            <person name="Sorensen T."/>
            <person name="Nielsen M.R."/>
            <person name="Sondergaard T.E."/>
            <person name="Sorensen J.L."/>
            <person name="Fitzpatrick D.A."/>
            <person name="Frisvad J.C."/>
            <person name="Nielsen K.L."/>
        </authorList>
    </citation>
    <scope>NUCLEOTIDE SEQUENCE</scope>
    <source>
        <strain evidence="9">IBT 29677</strain>
    </source>
</reference>
<evidence type="ECO:0000259" key="6">
    <source>
        <dbReference type="PROSITE" id="PS50075"/>
    </source>
</evidence>
<organism evidence="9 10">
    <name type="scientific">Penicillium cosmopolitanum</name>
    <dbReference type="NCBI Taxonomy" id="1131564"/>
    <lineage>
        <taxon>Eukaryota</taxon>
        <taxon>Fungi</taxon>
        <taxon>Dikarya</taxon>
        <taxon>Ascomycota</taxon>
        <taxon>Pezizomycotina</taxon>
        <taxon>Eurotiomycetes</taxon>
        <taxon>Eurotiomycetidae</taxon>
        <taxon>Eurotiales</taxon>
        <taxon>Aspergillaceae</taxon>
        <taxon>Penicillium</taxon>
    </lineage>
</organism>
<dbReference type="SMART" id="SM00827">
    <property type="entry name" value="PKS_AT"/>
    <property type="match status" value="1"/>
</dbReference>
<feature type="domain" description="Ketosynthase family 3 (KS3)" evidence="7">
    <location>
        <begin position="411"/>
        <end position="827"/>
    </location>
</feature>
<keyword evidence="2" id="KW-0597">Phosphoprotein</keyword>
<dbReference type="InterPro" id="IPR020806">
    <property type="entry name" value="PKS_PP-bd"/>
</dbReference>
<dbReference type="SUPFAM" id="SSF47336">
    <property type="entry name" value="ACP-like"/>
    <property type="match status" value="1"/>
</dbReference>